<organism evidence="2 3">
    <name type="scientific">Platysternon megacephalum</name>
    <name type="common">big-headed turtle</name>
    <dbReference type="NCBI Taxonomy" id="55544"/>
    <lineage>
        <taxon>Eukaryota</taxon>
        <taxon>Metazoa</taxon>
        <taxon>Chordata</taxon>
        <taxon>Craniata</taxon>
        <taxon>Vertebrata</taxon>
        <taxon>Euteleostomi</taxon>
        <taxon>Archelosauria</taxon>
        <taxon>Testudinata</taxon>
        <taxon>Testudines</taxon>
        <taxon>Cryptodira</taxon>
        <taxon>Durocryptodira</taxon>
        <taxon>Testudinoidea</taxon>
        <taxon>Platysternidae</taxon>
        <taxon>Platysternon</taxon>
    </lineage>
</organism>
<name>A0A4D9E7T3_9SAUR</name>
<dbReference type="AlphaFoldDB" id="A0A4D9E7T3"/>
<reference evidence="2 3" key="2">
    <citation type="submission" date="2019-04" db="EMBL/GenBank/DDBJ databases">
        <title>The genome sequence of big-headed turtle.</title>
        <authorList>
            <person name="Gong S."/>
        </authorList>
    </citation>
    <scope>NUCLEOTIDE SEQUENCE [LARGE SCALE GENOMIC DNA]</scope>
    <source>
        <strain evidence="2">DO16091913</strain>
        <tissue evidence="2">Muscle</tissue>
    </source>
</reference>
<feature type="region of interest" description="Disordered" evidence="1">
    <location>
        <begin position="18"/>
        <end position="53"/>
    </location>
</feature>
<feature type="compositionally biased region" description="Basic and acidic residues" evidence="1">
    <location>
        <begin position="31"/>
        <end position="53"/>
    </location>
</feature>
<protein>
    <submittedName>
        <fullName evidence="2">Uncharacterized protein</fullName>
    </submittedName>
</protein>
<evidence type="ECO:0000256" key="1">
    <source>
        <dbReference type="SAM" id="MobiDB-lite"/>
    </source>
</evidence>
<accession>A0A4D9E7T3</accession>
<reference evidence="2 3" key="1">
    <citation type="submission" date="2019-04" db="EMBL/GenBank/DDBJ databases">
        <title>Draft genome of the big-headed turtle Platysternon megacephalum.</title>
        <authorList>
            <person name="Gong S."/>
        </authorList>
    </citation>
    <scope>NUCLEOTIDE SEQUENCE [LARGE SCALE GENOMIC DNA]</scope>
    <source>
        <strain evidence="2">DO16091913</strain>
        <tissue evidence="2">Muscle</tissue>
    </source>
</reference>
<dbReference type="Proteomes" id="UP000297703">
    <property type="component" value="Unassembled WGS sequence"/>
</dbReference>
<comment type="caution">
    <text evidence="2">The sequence shown here is derived from an EMBL/GenBank/DDBJ whole genome shotgun (WGS) entry which is preliminary data.</text>
</comment>
<gene>
    <name evidence="2" type="ORF">DR999_PMT14492</name>
</gene>
<evidence type="ECO:0000313" key="2">
    <source>
        <dbReference type="EMBL" id="TFK03090.1"/>
    </source>
</evidence>
<proteinExistence type="predicted"/>
<keyword evidence="3" id="KW-1185">Reference proteome</keyword>
<dbReference type="EMBL" id="QXTE01000167">
    <property type="protein sequence ID" value="TFK03090.1"/>
    <property type="molecule type" value="Genomic_DNA"/>
</dbReference>
<evidence type="ECO:0000313" key="3">
    <source>
        <dbReference type="Proteomes" id="UP000297703"/>
    </source>
</evidence>
<sequence length="101" mass="11133">MCLKLKGKSPTVSSWLLLRPWPGEGSTGSSSERKAGDGHRDMRRGKEQREVGAWRGEERAWTDGRSKLYVLQTCSGGFQAGMPTKLVVPNPQTKTVTSDQI</sequence>